<comment type="function">
    <text evidence="2">Removes the phosphate from trehalose 6-phosphate to produce free trehalose.</text>
</comment>
<keyword evidence="4" id="KW-1185">Reference proteome</keyword>
<dbReference type="AlphaFoldDB" id="A0A239HCY8"/>
<comment type="similarity">
    <text evidence="2">Belongs to the trehalose phosphatase family.</text>
</comment>
<evidence type="ECO:0000313" key="3">
    <source>
        <dbReference type="EMBL" id="SNS79021.1"/>
    </source>
</evidence>
<dbReference type="GO" id="GO:0005992">
    <property type="term" value="P:trehalose biosynthetic process"/>
    <property type="evidence" value="ECO:0007669"/>
    <property type="project" value="UniProtKB-UniPathway"/>
</dbReference>
<keyword evidence="2" id="KW-0479">Metal-binding</keyword>
<keyword evidence="2" id="KW-0460">Magnesium</keyword>
<dbReference type="Gene3D" id="3.40.50.1000">
    <property type="entry name" value="HAD superfamily/HAD-like"/>
    <property type="match status" value="1"/>
</dbReference>
<keyword evidence="1 2" id="KW-0378">Hydrolase</keyword>
<comment type="catalytic activity">
    <reaction evidence="2">
        <text>alpha,alpha-trehalose 6-phosphate + H2O = alpha,alpha-trehalose + phosphate</text>
        <dbReference type="Rhea" id="RHEA:23420"/>
        <dbReference type="ChEBI" id="CHEBI:15377"/>
        <dbReference type="ChEBI" id="CHEBI:16551"/>
        <dbReference type="ChEBI" id="CHEBI:43474"/>
        <dbReference type="ChEBI" id="CHEBI:58429"/>
        <dbReference type="EC" id="3.1.3.12"/>
    </reaction>
</comment>
<name>A0A239HCY8_9BURK</name>
<dbReference type="Gene3D" id="3.30.70.1020">
    <property type="entry name" value="Trehalose-6-phosphate phosphatase related protein, domain 2"/>
    <property type="match status" value="1"/>
</dbReference>
<dbReference type="InterPro" id="IPR036412">
    <property type="entry name" value="HAD-like_sf"/>
</dbReference>
<dbReference type="Proteomes" id="UP000198284">
    <property type="component" value="Unassembled WGS sequence"/>
</dbReference>
<dbReference type="SUPFAM" id="SSF56784">
    <property type="entry name" value="HAD-like"/>
    <property type="match status" value="1"/>
</dbReference>
<dbReference type="InterPro" id="IPR044651">
    <property type="entry name" value="OTSB-like"/>
</dbReference>
<dbReference type="RefSeq" id="WP_176442427.1">
    <property type="nucleotide sequence ID" value="NZ_FZOT01000006.1"/>
</dbReference>
<gene>
    <name evidence="3" type="ORF">SAMN06265795_106190</name>
</gene>
<dbReference type="InterPro" id="IPR023214">
    <property type="entry name" value="HAD_sf"/>
</dbReference>
<dbReference type="NCBIfam" id="TIGR00685">
    <property type="entry name" value="T6PP"/>
    <property type="match status" value="1"/>
</dbReference>
<reference evidence="3 4" key="1">
    <citation type="submission" date="2017-06" db="EMBL/GenBank/DDBJ databases">
        <authorList>
            <person name="Kim H.J."/>
            <person name="Triplett B.A."/>
        </authorList>
    </citation>
    <scope>NUCLEOTIDE SEQUENCE [LARGE SCALE GENOMIC DNA]</scope>
    <source>
        <strain evidence="3 4">U15</strain>
    </source>
</reference>
<dbReference type="PANTHER" id="PTHR43768:SF3">
    <property type="entry name" value="TREHALOSE 6-PHOSPHATE PHOSPHATASE"/>
    <property type="match status" value="1"/>
</dbReference>
<dbReference type="PANTHER" id="PTHR43768">
    <property type="entry name" value="TREHALOSE 6-PHOSPHATE PHOSPHATASE"/>
    <property type="match status" value="1"/>
</dbReference>
<proteinExistence type="inferred from homology"/>
<dbReference type="UniPathway" id="UPA00299"/>
<accession>A0A239HCY8</accession>
<dbReference type="InterPro" id="IPR003337">
    <property type="entry name" value="Trehalose_PPase"/>
</dbReference>
<dbReference type="GO" id="GO:0046872">
    <property type="term" value="F:metal ion binding"/>
    <property type="evidence" value="ECO:0007669"/>
    <property type="project" value="UniProtKB-KW"/>
</dbReference>
<comment type="cofactor">
    <cofactor evidence="2">
        <name>Mg(2+)</name>
        <dbReference type="ChEBI" id="CHEBI:18420"/>
    </cofactor>
</comment>
<dbReference type="GO" id="GO:0004805">
    <property type="term" value="F:trehalose-phosphatase activity"/>
    <property type="evidence" value="ECO:0007669"/>
    <property type="project" value="UniProtKB-EC"/>
</dbReference>
<dbReference type="EMBL" id="FZOT01000006">
    <property type="protein sequence ID" value="SNS79021.1"/>
    <property type="molecule type" value="Genomic_DNA"/>
</dbReference>
<organism evidence="3 4">
    <name type="scientific">Noviherbaspirillum humi</name>
    <dbReference type="NCBI Taxonomy" id="1688639"/>
    <lineage>
        <taxon>Bacteria</taxon>
        <taxon>Pseudomonadati</taxon>
        <taxon>Pseudomonadota</taxon>
        <taxon>Betaproteobacteria</taxon>
        <taxon>Burkholderiales</taxon>
        <taxon>Oxalobacteraceae</taxon>
        <taxon>Noviherbaspirillum</taxon>
    </lineage>
</organism>
<dbReference type="Pfam" id="PF02358">
    <property type="entry name" value="Trehalose_PPase"/>
    <property type="match status" value="1"/>
</dbReference>
<evidence type="ECO:0000256" key="1">
    <source>
        <dbReference type="ARBA" id="ARBA00022801"/>
    </source>
</evidence>
<evidence type="ECO:0000256" key="2">
    <source>
        <dbReference type="RuleBase" id="RU361117"/>
    </source>
</evidence>
<protein>
    <recommendedName>
        <fullName evidence="2">Trehalose 6-phosphate phosphatase</fullName>
        <ecNumber evidence="2">3.1.3.12</ecNumber>
    </recommendedName>
</protein>
<sequence length="267" mass="29462">MTDFFTEAGLARLAHSVPRRLLCAFDFDGTLAPIVSEPDAAALPPAVQALLQRLLELAPVAVITGRSLQDIDARLGFDPDFVIGNHGIEGTPNWQESAAMFRRAAQNWREQLSTLLEQGPLPGCRLEDKAYSLSVHYREAPDAVAAERTLRALFARLDPPPRVVAGKFVFNLVHDDAPHKGDALERLIELTGAEAALYVGDDVTDEDVFRLQRPDILSIRVEPHADTAAHAWIASQRDIARLLAQVISLLERQGARNWLRHAGKHPE</sequence>
<evidence type="ECO:0000313" key="4">
    <source>
        <dbReference type="Proteomes" id="UP000198284"/>
    </source>
</evidence>
<dbReference type="EC" id="3.1.3.12" evidence="2"/>
<comment type="pathway">
    <text evidence="2">Glycan biosynthesis; trehalose biosynthesis.</text>
</comment>